<gene>
    <name evidence="1" type="ORF">H5410_057791</name>
</gene>
<dbReference type="Proteomes" id="UP000824120">
    <property type="component" value="Chromosome 11"/>
</dbReference>
<keyword evidence="2" id="KW-1185">Reference proteome</keyword>
<accession>A0A9J5WP47</accession>
<evidence type="ECO:0000313" key="1">
    <source>
        <dbReference type="EMBL" id="KAG5577657.1"/>
    </source>
</evidence>
<proteinExistence type="predicted"/>
<name>A0A9J5WP47_SOLCO</name>
<evidence type="ECO:0000313" key="2">
    <source>
        <dbReference type="Proteomes" id="UP000824120"/>
    </source>
</evidence>
<reference evidence="1 2" key="1">
    <citation type="submission" date="2020-09" db="EMBL/GenBank/DDBJ databases">
        <title>De no assembly of potato wild relative species, Solanum commersonii.</title>
        <authorList>
            <person name="Cho K."/>
        </authorList>
    </citation>
    <scope>NUCLEOTIDE SEQUENCE [LARGE SCALE GENOMIC DNA]</scope>
    <source>
        <strain evidence="1">LZ3.2</strain>
        <tissue evidence="1">Leaf</tissue>
    </source>
</reference>
<comment type="caution">
    <text evidence="1">The sequence shown here is derived from an EMBL/GenBank/DDBJ whole genome shotgun (WGS) entry which is preliminary data.</text>
</comment>
<protein>
    <submittedName>
        <fullName evidence="1">Uncharacterized protein</fullName>
    </submittedName>
</protein>
<dbReference type="EMBL" id="JACXVP010000011">
    <property type="protein sequence ID" value="KAG5577657.1"/>
    <property type="molecule type" value="Genomic_DNA"/>
</dbReference>
<organism evidence="1 2">
    <name type="scientific">Solanum commersonii</name>
    <name type="common">Commerson's wild potato</name>
    <name type="synonym">Commerson's nightshade</name>
    <dbReference type="NCBI Taxonomy" id="4109"/>
    <lineage>
        <taxon>Eukaryota</taxon>
        <taxon>Viridiplantae</taxon>
        <taxon>Streptophyta</taxon>
        <taxon>Embryophyta</taxon>
        <taxon>Tracheophyta</taxon>
        <taxon>Spermatophyta</taxon>
        <taxon>Magnoliopsida</taxon>
        <taxon>eudicotyledons</taxon>
        <taxon>Gunneridae</taxon>
        <taxon>Pentapetalae</taxon>
        <taxon>asterids</taxon>
        <taxon>lamiids</taxon>
        <taxon>Solanales</taxon>
        <taxon>Solanaceae</taxon>
        <taxon>Solanoideae</taxon>
        <taxon>Solaneae</taxon>
        <taxon>Solanum</taxon>
    </lineage>
</organism>
<dbReference type="AlphaFoldDB" id="A0A9J5WP47"/>
<sequence>MYMKVLRYVGVVELQRYSKGCTTLSDSICEDQLFPLFVTKQLDHKASGPEGNYFQKSNVLPLVEFKYFLSQYQVLPKKHNLHSYRINLMIEVVCEYEAR</sequence>